<evidence type="ECO:0000256" key="1">
    <source>
        <dbReference type="ARBA" id="ARBA00007613"/>
    </source>
</evidence>
<evidence type="ECO:0000313" key="9">
    <source>
        <dbReference type="EMBL" id="MDR6958155.1"/>
    </source>
</evidence>
<dbReference type="AlphaFoldDB" id="A0AAW8M8Y2"/>
<dbReference type="PANTHER" id="PTHR30203">
    <property type="entry name" value="OUTER MEMBRANE CATION EFFLUX PROTEIN"/>
    <property type="match status" value="1"/>
</dbReference>
<comment type="caution">
    <text evidence="9">The sequence shown here is derived from an EMBL/GenBank/DDBJ whole genome shotgun (WGS) entry which is preliminary data.</text>
</comment>
<dbReference type="InterPro" id="IPR003423">
    <property type="entry name" value="OMP_efflux"/>
</dbReference>
<dbReference type="Gene3D" id="2.20.200.10">
    <property type="entry name" value="Outer membrane efflux proteins (OEP)"/>
    <property type="match status" value="1"/>
</dbReference>
<dbReference type="InterPro" id="IPR010131">
    <property type="entry name" value="MdtP/NodT-like"/>
</dbReference>
<organism evidence="9 10">
    <name type="scientific">Pseudomonas brassicacearum</name>
    <dbReference type="NCBI Taxonomy" id="930166"/>
    <lineage>
        <taxon>Bacteria</taxon>
        <taxon>Pseudomonadati</taxon>
        <taxon>Pseudomonadota</taxon>
        <taxon>Gammaproteobacteria</taxon>
        <taxon>Pseudomonadales</taxon>
        <taxon>Pseudomonadaceae</taxon>
        <taxon>Pseudomonas</taxon>
    </lineage>
</organism>
<dbReference type="EMBL" id="JAVDVC010000003">
    <property type="protein sequence ID" value="MDR6958155.1"/>
    <property type="molecule type" value="Genomic_DNA"/>
</dbReference>
<comment type="similarity">
    <text evidence="1 8">Belongs to the outer membrane factor (OMF) (TC 1.B.17) family.</text>
</comment>
<comment type="subcellular location">
    <subcellularLocation>
        <location evidence="8">Cell outer membrane</location>
        <topology evidence="8">Lipid-anchor</topology>
    </subcellularLocation>
</comment>
<dbReference type="GO" id="GO:0009279">
    <property type="term" value="C:cell outer membrane"/>
    <property type="evidence" value="ECO:0007669"/>
    <property type="project" value="UniProtKB-SubCell"/>
</dbReference>
<dbReference type="Proteomes" id="UP001252613">
    <property type="component" value="Unassembled WGS sequence"/>
</dbReference>
<dbReference type="GO" id="GO:0015562">
    <property type="term" value="F:efflux transmembrane transporter activity"/>
    <property type="evidence" value="ECO:0007669"/>
    <property type="project" value="InterPro"/>
</dbReference>
<keyword evidence="7 8" id="KW-0449">Lipoprotein</keyword>
<name>A0AAW8M8Y2_9PSED</name>
<reference evidence="9" key="1">
    <citation type="submission" date="2023-07" db="EMBL/GenBank/DDBJ databases">
        <title>Sorghum-associated microbial communities from plants grown in Nebraska, USA.</title>
        <authorList>
            <person name="Schachtman D."/>
        </authorList>
    </citation>
    <scope>NUCLEOTIDE SEQUENCE</scope>
    <source>
        <strain evidence="9">3432</strain>
    </source>
</reference>
<evidence type="ECO:0000256" key="7">
    <source>
        <dbReference type="ARBA" id="ARBA00023288"/>
    </source>
</evidence>
<evidence type="ECO:0000256" key="5">
    <source>
        <dbReference type="ARBA" id="ARBA00023139"/>
    </source>
</evidence>
<evidence type="ECO:0000256" key="8">
    <source>
        <dbReference type="RuleBase" id="RU362097"/>
    </source>
</evidence>
<dbReference type="Gene3D" id="1.20.1600.10">
    <property type="entry name" value="Outer membrane efflux proteins (OEP)"/>
    <property type="match status" value="1"/>
</dbReference>
<evidence type="ECO:0000313" key="10">
    <source>
        <dbReference type="Proteomes" id="UP001252613"/>
    </source>
</evidence>
<dbReference type="SUPFAM" id="SSF56954">
    <property type="entry name" value="Outer membrane efflux proteins (OEP)"/>
    <property type="match status" value="1"/>
</dbReference>
<proteinExistence type="inferred from homology"/>
<dbReference type="PANTHER" id="PTHR30203:SF29">
    <property type="entry name" value="PROTEIN CYAE"/>
    <property type="match status" value="1"/>
</dbReference>
<gene>
    <name evidence="9" type="ORF">J2W43_002136</name>
</gene>
<evidence type="ECO:0000256" key="4">
    <source>
        <dbReference type="ARBA" id="ARBA00023136"/>
    </source>
</evidence>
<keyword evidence="6" id="KW-0998">Cell outer membrane</keyword>
<accession>A0AAW8M8Y2</accession>
<keyword evidence="5 8" id="KW-0564">Palmitate</keyword>
<dbReference type="Pfam" id="PF02321">
    <property type="entry name" value="OEP"/>
    <property type="match status" value="2"/>
</dbReference>
<keyword evidence="4 8" id="KW-0472">Membrane</keyword>
<keyword evidence="3 8" id="KW-0812">Transmembrane</keyword>
<protein>
    <submittedName>
        <fullName evidence="9">NodT family efflux transporter outer membrane factor (OMF) lipoprotein</fullName>
    </submittedName>
</protein>
<evidence type="ECO:0000256" key="3">
    <source>
        <dbReference type="ARBA" id="ARBA00022692"/>
    </source>
</evidence>
<keyword evidence="2 8" id="KW-1134">Transmembrane beta strand</keyword>
<evidence type="ECO:0000256" key="6">
    <source>
        <dbReference type="ARBA" id="ARBA00023237"/>
    </source>
</evidence>
<dbReference type="NCBIfam" id="TIGR01845">
    <property type="entry name" value="outer_NodT"/>
    <property type="match status" value="1"/>
</dbReference>
<evidence type="ECO:0000256" key="2">
    <source>
        <dbReference type="ARBA" id="ARBA00022452"/>
    </source>
</evidence>
<sequence length="430" mass="45508">MSQWWAQFDDRLLLRLLEDGQRASPTLAQAARNIADARAAYVTGRAALLPSLEANASASRGRSDLDSAKGNTYAAGLRASWELDIFGKNRAATDAASARLESSQAGWHDARVSLAAEIATTYVDYRACEAQTREAEVDAASRAQTAGLTRLAVAAGFRSPSAADLADASAAQGRVSVVQQKAQCDLLVKTLVAFTARDEMALRQDLASAAARLPRPTELSIASVPASVVTQRPDVHAAALDLMAASADSDQAQAQRRPKITLSGDITPTRLHSAGVSTDGVVWGVGPISISMPLFDGGVRKAEAQAALIRYEATATIFTARVREAVREVENALVSLQSTAARSADTGVAVEGFTRSYQATESAYRSGVSSVFELEDARRSLVTARSTAIELDRERVNAWIALYRATGGGWSTTDLPKAGLPSKSNSKKSP</sequence>